<name>A0A3S4SMG6_CAMUP</name>
<evidence type="ECO:0000313" key="2">
    <source>
        <dbReference type="Proteomes" id="UP000278157"/>
    </source>
</evidence>
<dbReference type="Proteomes" id="UP000278157">
    <property type="component" value="Chromosome"/>
</dbReference>
<evidence type="ECO:0000313" key="1">
    <source>
        <dbReference type="EMBL" id="VEG84210.1"/>
    </source>
</evidence>
<dbReference type="EMBL" id="LR134372">
    <property type="protein sequence ID" value="VEG84210.1"/>
    <property type="molecule type" value="Genomic_DNA"/>
</dbReference>
<sequence>MKRFILLAFAFLMLRAEDGILKYGFEFKDGVYHLVKFKEEQKKLCLGKICSIEKIYAEGNYSFTSSYEGKENKAINFYKNTLFFIPDEKFILGNLENENLNKDLNSSSSKEAFNKLLQDKRHFLKNKESNCCGNEISQNLKITKITQDKIFFENFVDYSYSGAAHPSFYTSGFSLDTKTMELKTYLLSDVVEDSPKFRAFINKILKEYLTKNKEEWADWDKRDYFGKDEKDEFEFNILEQEVVFKEKGLYINLRYLLSEAGRNLDFFEVPYENLKDFAKGDLKRILEK</sequence>
<dbReference type="RefSeq" id="WP_027304473.1">
    <property type="nucleotide sequence ID" value="NZ_CBCRZS010000020.1"/>
</dbReference>
<organism evidence="1 2">
    <name type="scientific">Campylobacter upsaliensis</name>
    <dbReference type="NCBI Taxonomy" id="28080"/>
    <lineage>
        <taxon>Bacteria</taxon>
        <taxon>Pseudomonadati</taxon>
        <taxon>Campylobacterota</taxon>
        <taxon>Epsilonproteobacteria</taxon>
        <taxon>Campylobacterales</taxon>
        <taxon>Campylobacteraceae</taxon>
        <taxon>Campylobacter</taxon>
    </lineage>
</organism>
<proteinExistence type="predicted"/>
<accession>A0A3S4SMG6</accession>
<dbReference type="OrthoDB" id="5362025at2"/>
<reference evidence="1 2" key="1">
    <citation type="submission" date="2018-12" db="EMBL/GenBank/DDBJ databases">
        <authorList>
            <consortium name="Pathogen Informatics"/>
        </authorList>
    </citation>
    <scope>NUCLEOTIDE SEQUENCE [LARGE SCALE GENOMIC DNA]</scope>
    <source>
        <strain evidence="1 2">NCTC11541</strain>
    </source>
</reference>
<protein>
    <submittedName>
        <fullName evidence="1">Protein of uncharacterized function (DUF3298)</fullName>
    </submittedName>
</protein>
<dbReference type="AlphaFoldDB" id="A0A3S4SMG6"/>
<gene>
    <name evidence="1" type="ORF">NCTC11541_00230</name>
</gene>